<dbReference type="InterPro" id="IPR001638">
    <property type="entry name" value="Solute-binding_3/MltF_N"/>
</dbReference>
<name>A0A4R2K507_9PSEU</name>
<comment type="caution">
    <text evidence="4">The sequence shown here is derived from an EMBL/GenBank/DDBJ whole genome shotgun (WGS) entry which is preliminary data.</text>
</comment>
<keyword evidence="1 2" id="KW-0732">Signal</keyword>
<dbReference type="PANTHER" id="PTHR35936:SF17">
    <property type="entry name" value="ARGININE-BINDING EXTRACELLULAR PROTEIN ARTP"/>
    <property type="match status" value="1"/>
</dbReference>
<feature type="chain" id="PRO_5020306453" evidence="2">
    <location>
        <begin position="28"/>
        <end position="266"/>
    </location>
</feature>
<proteinExistence type="predicted"/>
<dbReference type="Pfam" id="PF00497">
    <property type="entry name" value="SBP_bac_3"/>
    <property type="match status" value="1"/>
</dbReference>
<evidence type="ECO:0000256" key="1">
    <source>
        <dbReference type="ARBA" id="ARBA00022729"/>
    </source>
</evidence>
<feature type="signal peptide" evidence="2">
    <location>
        <begin position="1"/>
        <end position="27"/>
    </location>
</feature>
<dbReference type="Proteomes" id="UP000295680">
    <property type="component" value="Unassembled WGS sequence"/>
</dbReference>
<dbReference type="SUPFAM" id="SSF53850">
    <property type="entry name" value="Periplasmic binding protein-like II"/>
    <property type="match status" value="1"/>
</dbReference>
<dbReference type="Gene3D" id="3.40.190.10">
    <property type="entry name" value="Periplasmic binding protein-like II"/>
    <property type="match status" value="2"/>
</dbReference>
<accession>A0A4R2K507</accession>
<sequence>MGFIASIHVKTLLSRVIALTTVAVALAACGSTKDSGAGTVIRVGTLGDAPPNVYQENGQYTGFDNELLKAVAGKVGLTPEFVGTDFSALLGQVGNRTFDVGSSAIAATEERKKNVDFSDSYDFEYMSILTTDGAGVSDENSLKGKRVAVIQATVGDNYLTKQLPEAQAVRFPTYDAGIAALKSGGVQAFVLDLTIAKKYAADNGFKVTKAITTDVPHGFAVRKGNTELRDKLNSGLKQVIADGTWLKLHDKFIPDTPVPAQFKPGA</sequence>
<organism evidence="4 5">
    <name type="scientific">Actinocrispum wychmicini</name>
    <dbReference type="NCBI Taxonomy" id="1213861"/>
    <lineage>
        <taxon>Bacteria</taxon>
        <taxon>Bacillati</taxon>
        <taxon>Actinomycetota</taxon>
        <taxon>Actinomycetes</taxon>
        <taxon>Pseudonocardiales</taxon>
        <taxon>Pseudonocardiaceae</taxon>
        <taxon>Actinocrispum</taxon>
    </lineage>
</organism>
<dbReference type="CDD" id="cd13530">
    <property type="entry name" value="PBP2_peptides_like"/>
    <property type="match status" value="1"/>
</dbReference>
<dbReference type="SMART" id="SM00062">
    <property type="entry name" value="PBPb"/>
    <property type="match status" value="1"/>
</dbReference>
<dbReference type="PANTHER" id="PTHR35936">
    <property type="entry name" value="MEMBRANE-BOUND LYTIC MUREIN TRANSGLYCOSYLASE F"/>
    <property type="match status" value="1"/>
</dbReference>
<evidence type="ECO:0000256" key="2">
    <source>
        <dbReference type="SAM" id="SignalP"/>
    </source>
</evidence>
<evidence type="ECO:0000313" key="5">
    <source>
        <dbReference type="Proteomes" id="UP000295680"/>
    </source>
</evidence>
<evidence type="ECO:0000259" key="3">
    <source>
        <dbReference type="SMART" id="SM00062"/>
    </source>
</evidence>
<dbReference type="EMBL" id="SLWS01000001">
    <property type="protein sequence ID" value="TCO64899.1"/>
    <property type="molecule type" value="Genomic_DNA"/>
</dbReference>
<reference evidence="4 5" key="1">
    <citation type="submission" date="2019-03" db="EMBL/GenBank/DDBJ databases">
        <title>Genomic Encyclopedia of Type Strains, Phase IV (KMG-IV): sequencing the most valuable type-strain genomes for metagenomic binning, comparative biology and taxonomic classification.</title>
        <authorList>
            <person name="Goeker M."/>
        </authorList>
    </citation>
    <scope>NUCLEOTIDE SEQUENCE [LARGE SCALE GENOMIC DNA]</scope>
    <source>
        <strain evidence="4 5">DSM 45934</strain>
    </source>
</reference>
<protein>
    <submittedName>
        <fullName evidence="4">Polar amino acid transport system substrate-binding protein</fullName>
    </submittedName>
</protein>
<dbReference type="AlphaFoldDB" id="A0A4R2K507"/>
<feature type="domain" description="Solute-binding protein family 3/N-terminal" evidence="3">
    <location>
        <begin position="40"/>
        <end position="255"/>
    </location>
</feature>
<evidence type="ECO:0000313" key="4">
    <source>
        <dbReference type="EMBL" id="TCO64899.1"/>
    </source>
</evidence>
<gene>
    <name evidence="4" type="ORF">EV192_101683</name>
</gene>
<keyword evidence="5" id="KW-1185">Reference proteome</keyword>